<reference evidence="1 2" key="1">
    <citation type="journal article" date="2019" name="Nat. Ecol. Evol.">
        <title>Megaphylogeny resolves global patterns of mushroom evolution.</title>
        <authorList>
            <person name="Varga T."/>
            <person name="Krizsan K."/>
            <person name="Foldi C."/>
            <person name="Dima B."/>
            <person name="Sanchez-Garcia M."/>
            <person name="Sanchez-Ramirez S."/>
            <person name="Szollosi G.J."/>
            <person name="Szarkandi J.G."/>
            <person name="Papp V."/>
            <person name="Albert L."/>
            <person name="Andreopoulos W."/>
            <person name="Angelini C."/>
            <person name="Antonin V."/>
            <person name="Barry K.W."/>
            <person name="Bougher N.L."/>
            <person name="Buchanan P."/>
            <person name="Buyck B."/>
            <person name="Bense V."/>
            <person name="Catcheside P."/>
            <person name="Chovatia M."/>
            <person name="Cooper J."/>
            <person name="Damon W."/>
            <person name="Desjardin D."/>
            <person name="Finy P."/>
            <person name="Geml J."/>
            <person name="Haridas S."/>
            <person name="Hughes K."/>
            <person name="Justo A."/>
            <person name="Karasinski D."/>
            <person name="Kautmanova I."/>
            <person name="Kiss B."/>
            <person name="Kocsube S."/>
            <person name="Kotiranta H."/>
            <person name="LaButti K.M."/>
            <person name="Lechner B.E."/>
            <person name="Liimatainen K."/>
            <person name="Lipzen A."/>
            <person name="Lukacs Z."/>
            <person name="Mihaltcheva S."/>
            <person name="Morgado L.N."/>
            <person name="Niskanen T."/>
            <person name="Noordeloos M.E."/>
            <person name="Ohm R.A."/>
            <person name="Ortiz-Santana B."/>
            <person name="Ovrebo C."/>
            <person name="Racz N."/>
            <person name="Riley R."/>
            <person name="Savchenko A."/>
            <person name="Shiryaev A."/>
            <person name="Soop K."/>
            <person name="Spirin V."/>
            <person name="Szebenyi C."/>
            <person name="Tomsovsky M."/>
            <person name="Tulloss R.E."/>
            <person name="Uehling J."/>
            <person name="Grigoriev I.V."/>
            <person name="Vagvolgyi C."/>
            <person name="Papp T."/>
            <person name="Martin F.M."/>
            <person name="Miettinen O."/>
            <person name="Hibbett D.S."/>
            <person name="Nagy L.G."/>
        </authorList>
    </citation>
    <scope>NUCLEOTIDE SEQUENCE [LARGE SCALE GENOMIC DNA]</scope>
    <source>
        <strain evidence="1 2">CBS 309.79</strain>
    </source>
</reference>
<evidence type="ECO:0000313" key="1">
    <source>
        <dbReference type="EMBL" id="TFK96319.1"/>
    </source>
</evidence>
<dbReference type="PANTHER" id="PTHR38926:SF5">
    <property type="entry name" value="F-BOX AND LEUCINE-RICH REPEAT PROTEIN 6"/>
    <property type="match status" value="1"/>
</dbReference>
<dbReference type="Proteomes" id="UP000305067">
    <property type="component" value="Unassembled WGS sequence"/>
</dbReference>
<name>A0A5C3Q5N8_9AGAR</name>
<accession>A0A5C3Q5N8</accession>
<dbReference type="EMBL" id="ML178862">
    <property type="protein sequence ID" value="TFK96319.1"/>
    <property type="molecule type" value="Genomic_DNA"/>
</dbReference>
<proteinExistence type="predicted"/>
<dbReference type="OrthoDB" id="2269034at2759"/>
<protein>
    <submittedName>
        <fullName evidence="1">Uncharacterized protein</fullName>
    </submittedName>
</protein>
<dbReference type="Gene3D" id="3.80.10.10">
    <property type="entry name" value="Ribonuclease Inhibitor"/>
    <property type="match status" value="1"/>
</dbReference>
<dbReference type="STRING" id="1884261.A0A5C3Q5N8"/>
<sequence>MLTPAMTLPTTPFYSTMSSTSRFESLPIELWSEIFHHCLPAHSHSRLRSSDAPLVLLRVCSSWSSIALSTPRLWSSIRIFLEDGFQWDPLPILKLFLDRSRDTPLSITIDYHTLTPMSQTSYMAVMTRIFSSIQPHARRWHSLSITATSACIAALHEQGNVFPSLRSLKVDSRFFIHEPISGDLGSRLPFVSEMARLKVLKLKPSAVYLPSLEECRQLLAEAVDLEDCTLHAQLDATRQAEQSIVKTPVKKLRMVFHDDMPLETSAIADRVSSFFTALECPNVEDLRIVRYGGNRDSGDPITPFFSSPSILPSIFHKLRSLRLSGLPLHNVDLLHIIDSLPQLKTLDLLFDIKDAEADPVWDNVLSALTAGESLSLPSLQSLRIECTGAHCSDEALQTFLHHRTSSFEGSRTAFKFKFLCTRPISSELYRAAEGLSVHHITLTSLPM</sequence>
<dbReference type="PANTHER" id="PTHR38926">
    <property type="entry name" value="F-BOX DOMAIN CONTAINING PROTEIN, EXPRESSED"/>
    <property type="match status" value="1"/>
</dbReference>
<organism evidence="1 2">
    <name type="scientific">Pterulicium gracile</name>
    <dbReference type="NCBI Taxonomy" id="1884261"/>
    <lineage>
        <taxon>Eukaryota</taxon>
        <taxon>Fungi</taxon>
        <taxon>Dikarya</taxon>
        <taxon>Basidiomycota</taxon>
        <taxon>Agaricomycotina</taxon>
        <taxon>Agaricomycetes</taxon>
        <taxon>Agaricomycetidae</taxon>
        <taxon>Agaricales</taxon>
        <taxon>Pleurotineae</taxon>
        <taxon>Pterulaceae</taxon>
        <taxon>Pterulicium</taxon>
    </lineage>
</organism>
<dbReference type="InterPro" id="IPR032675">
    <property type="entry name" value="LRR_dom_sf"/>
</dbReference>
<dbReference type="AlphaFoldDB" id="A0A5C3Q5N8"/>
<gene>
    <name evidence="1" type="ORF">BDV98DRAFT_576265</name>
</gene>
<dbReference type="Gene3D" id="1.20.1280.50">
    <property type="match status" value="1"/>
</dbReference>
<dbReference type="SUPFAM" id="SSF52047">
    <property type="entry name" value="RNI-like"/>
    <property type="match status" value="1"/>
</dbReference>
<keyword evidence="2" id="KW-1185">Reference proteome</keyword>
<evidence type="ECO:0000313" key="2">
    <source>
        <dbReference type="Proteomes" id="UP000305067"/>
    </source>
</evidence>